<dbReference type="InterPro" id="IPR013088">
    <property type="entry name" value="Znf_NHR/GATA"/>
</dbReference>
<dbReference type="GO" id="GO:0000978">
    <property type="term" value="F:RNA polymerase II cis-regulatory region sequence-specific DNA binding"/>
    <property type="evidence" value="ECO:0007669"/>
    <property type="project" value="TreeGrafter"/>
</dbReference>
<evidence type="ECO:0000259" key="10">
    <source>
        <dbReference type="PROSITE" id="PS51030"/>
    </source>
</evidence>
<evidence type="ECO:0000256" key="7">
    <source>
        <dbReference type="ARBA" id="ARBA00023170"/>
    </source>
</evidence>
<organism evidence="11 12">
    <name type="scientific">Tigriopus californicus</name>
    <name type="common">Marine copepod</name>
    <dbReference type="NCBI Taxonomy" id="6832"/>
    <lineage>
        <taxon>Eukaryota</taxon>
        <taxon>Metazoa</taxon>
        <taxon>Ecdysozoa</taxon>
        <taxon>Arthropoda</taxon>
        <taxon>Crustacea</taxon>
        <taxon>Multicrustacea</taxon>
        <taxon>Hexanauplia</taxon>
        <taxon>Copepoda</taxon>
        <taxon>Harpacticoida</taxon>
        <taxon>Harpacticidae</taxon>
        <taxon>Tigriopus</taxon>
    </lineage>
</organism>
<dbReference type="PROSITE" id="PS51030">
    <property type="entry name" value="NUCLEAR_REC_DBD_2"/>
    <property type="match status" value="1"/>
</dbReference>
<keyword evidence="8" id="KW-0539">Nucleus</keyword>
<dbReference type="InterPro" id="IPR050234">
    <property type="entry name" value="Nuclear_hormone_rcpt_NR1"/>
</dbReference>
<evidence type="ECO:0000256" key="4">
    <source>
        <dbReference type="ARBA" id="ARBA00023015"/>
    </source>
</evidence>
<evidence type="ECO:0000256" key="1">
    <source>
        <dbReference type="ARBA" id="ARBA00022723"/>
    </source>
</evidence>
<keyword evidence="4" id="KW-0805">Transcription regulation</keyword>
<accession>A0A553PC46</accession>
<keyword evidence="3" id="KW-0862">Zinc</keyword>
<evidence type="ECO:0000256" key="2">
    <source>
        <dbReference type="ARBA" id="ARBA00022771"/>
    </source>
</evidence>
<evidence type="ECO:0000313" key="12">
    <source>
        <dbReference type="Proteomes" id="UP000318571"/>
    </source>
</evidence>
<name>A0A553PC46_TIGCA</name>
<dbReference type="PRINTS" id="PR00047">
    <property type="entry name" value="STROIDFINGER"/>
</dbReference>
<evidence type="ECO:0000256" key="8">
    <source>
        <dbReference type="ARBA" id="ARBA00023242"/>
    </source>
</evidence>
<dbReference type="PANTHER" id="PTHR24082">
    <property type="entry name" value="NUCLEAR HORMONE RECEPTOR"/>
    <property type="match status" value="1"/>
</dbReference>
<dbReference type="SUPFAM" id="SSF57716">
    <property type="entry name" value="Glucocorticoid receptor-like (DNA-binding domain)"/>
    <property type="match status" value="1"/>
</dbReference>
<dbReference type="GO" id="GO:0000122">
    <property type="term" value="P:negative regulation of transcription by RNA polymerase II"/>
    <property type="evidence" value="ECO:0007669"/>
    <property type="project" value="TreeGrafter"/>
</dbReference>
<reference evidence="11 12" key="1">
    <citation type="journal article" date="2018" name="Nat. Ecol. Evol.">
        <title>Genomic signatures of mitonuclear coevolution across populations of Tigriopus californicus.</title>
        <authorList>
            <person name="Barreto F.S."/>
            <person name="Watson E.T."/>
            <person name="Lima T.G."/>
            <person name="Willett C.S."/>
            <person name="Edmands S."/>
            <person name="Li W."/>
            <person name="Burton R.S."/>
        </authorList>
    </citation>
    <scope>NUCLEOTIDE SEQUENCE [LARGE SCALE GENOMIC DNA]</scope>
    <source>
        <strain evidence="11 12">San Diego</strain>
    </source>
</reference>
<dbReference type="PROSITE" id="PS00031">
    <property type="entry name" value="NUCLEAR_REC_DBD_1"/>
    <property type="match status" value="1"/>
</dbReference>
<feature type="region of interest" description="Disordered" evidence="9">
    <location>
        <begin position="165"/>
        <end position="189"/>
    </location>
</feature>
<evidence type="ECO:0000256" key="3">
    <source>
        <dbReference type="ARBA" id="ARBA00022833"/>
    </source>
</evidence>
<dbReference type="GO" id="GO:0045944">
    <property type="term" value="P:positive regulation of transcription by RNA polymerase II"/>
    <property type="evidence" value="ECO:0007669"/>
    <property type="project" value="TreeGrafter"/>
</dbReference>
<keyword evidence="5" id="KW-0238">DNA-binding</keyword>
<keyword evidence="7" id="KW-0675">Receptor</keyword>
<keyword evidence="6" id="KW-0804">Transcription</keyword>
<evidence type="ECO:0000256" key="9">
    <source>
        <dbReference type="SAM" id="MobiDB-lite"/>
    </source>
</evidence>
<dbReference type="AlphaFoldDB" id="A0A553PC46"/>
<dbReference type="GO" id="GO:0004879">
    <property type="term" value="F:nuclear receptor activity"/>
    <property type="evidence" value="ECO:0007669"/>
    <property type="project" value="TreeGrafter"/>
</dbReference>
<evidence type="ECO:0000313" key="11">
    <source>
        <dbReference type="EMBL" id="TRY75229.1"/>
    </source>
</evidence>
<dbReference type="STRING" id="6832.A0A553PC46"/>
<dbReference type="EMBL" id="VCGU01000005">
    <property type="protein sequence ID" value="TRY75229.1"/>
    <property type="molecule type" value="Genomic_DNA"/>
</dbReference>
<dbReference type="PANTHER" id="PTHR24082:SF507">
    <property type="entry name" value="BILE ACID RECEPTOR-RELATED"/>
    <property type="match status" value="1"/>
</dbReference>
<evidence type="ECO:0000256" key="5">
    <source>
        <dbReference type="ARBA" id="ARBA00023125"/>
    </source>
</evidence>
<dbReference type="Proteomes" id="UP000318571">
    <property type="component" value="Chromosome 2"/>
</dbReference>
<dbReference type="SMART" id="SM00399">
    <property type="entry name" value="ZnF_C4"/>
    <property type="match status" value="1"/>
</dbReference>
<feature type="domain" description="Nuclear receptor" evidence="10">
    <location>
        <begin position="34"/>
        <end position="114"/>
    </location>
</feature>
<keyword evidence="2" id="KW-0863">Zinc-finger</keyword>
<proteinExistence type="predicted"/>
<dbReference type="InterPro" id="IPR001628">
    <property type="entry name" value="Znf_hrmn_rcpt"/>
</dbReference>
<comment type="caution">
    <text evidence="11">The sequence shown here is derived from an EMBL/GenBank/DDBJ whole genome shotgun (WGS) entry which is preliminary data.</text>
</comment>
<keyword evidence="1" id="KW-0479">Metal-binding</keyword>
<dbReference type="Pfam" id="PF00105">
    <property type="entry name" value="zf-C4"/>
    <property type="match status" value="1"/>
</dbReference>
<gene>
    <name evidence="11" type="ORF">TCAL_01312</name>
</gene>
<evidence type="ECO:0000256" key="6">
    <source>
        <dbReference type="ARBA" id="ARBA00023163"/>
    </source>
</evidence>
<protein>
    <recommendedName>
        <fullName evidence="10">Nuclear receptor domain-containing protein</fullName>
    </recommendedName>
</protein>
<sequence length="189" mass="21445">MCPDKTNNFANLKMIAHLLDTEPKKIKRKPYHYNKACWVCGGAAVDHLHYGAISCFCCRQFFRRAVEKNYYRQYKCKGQTHGICSINVSSRKACQRCRFDKCTKVGMKISALQWGEKSNETGGSFDDDKDVVSCRSGNESPIEKRTEPMAQSFYPTFASFRQETEINPYDSPGSMSPQADELLQDVHGG</sequence>
<dbReference type="GO" id="GO:0030154">
    <property type="term" value="P:cell differentiation"/>
    <property type="evidence" value="ECO:0007669"/>
    <property type="project" value="TreeGrafter"/>
</dbReference>
<dbReference type="GO" id="GO:0008270">
    <property type="term" value="F:zinc ion binding"/>
    <property type="evidence" value="ECO:0007669"/>
    <property type="project" value="UniProtKB-KW"/>
</dbReference>
<keyword evidence="12" id="KW-1185">Reference proteome</keyword>
<dbReference type="Gene3D" id="3.30.50.10">
    <property type="entry name" value="Erythroid Transcription Factor GATA-1, subunit A"/>
    <property type="match status" value="1"/>
</dbReference>